<evidence type="ECO:0000313" key="3">
    <source>
        <dbReference type="Proteomes" id="UP000664317"/>
    </source>
</evidence>
<protein>
    <submittedName>
        <fullName evidence="2">Uncharacterized protein</fullName>
    </submittedName>
</protein>
<sequence length="138" mass="15910">MGFDFEYIFYRLTRLYIKWDGRGGVTSVVAIAMIQTVLLVIAVGLVLLVFVRVDKVPEYVEYFKYLIGVCYFLFSIRAYRKYSGLYNELGKRWGKESKKVSVLKGFGVLLSLLVPWILFGLMVVKKDFLSGILYFGSE</sequence>
<keyword evidence="1" id="KW-1133">Transmembrane helix</keyword>
<keyword evidence="1" id="KW-0812">Transmembrane</keyword>
<feature type="transmembrane region" description="Helical" evidence="1">
    <location>
        <begin position="24"/>
        <end position="50"/>
    </location>
</feature>
<proteinExistence type="predicted"/>
<dbReference type="EMBL" id="JAFKCT010000007">
    <property type="protein sequence ID" value="MBN7812549.1"/>
    <property type="molecule type" value="Genomic_DNA"/>
</dbReference>
<evidence type="ECO:0000313" key="2">
    <source>
        <dbReference type="EMBL" id="MBN7812549.1"/>
    </source>
</evidence>
<evidence type="ECO:0000256" key="1">
    <source>
        <dbReference type="SAM" id="Phobius"/>
    </source>
</evidence>
<name>A0ABS3C7K3_9BACT</name>
<feature type="transmembrane region" description="Helical" evidence="1">
    <location>
        <begin position="100"/>
        <end position="124"/>
    </location>
</feature>
<gene>
    <name evidence="2" type="ORF">J0A68_16465</name>
</gene>
<accession>A0ABS3C7K3</accession>
<dbReference type="RefSeq" id="WP_206579326.1">
    <property type="nucleotide sequence ID" value="NZ_JAFKCT010000007.1"/>
</dbReference>
<comment type="caution">
    <text evidence="2">The sequence shown here is derived from an EMBL/GenBank/DDBJ whole genome shotgun (WGS) entry which is preliminary data.</text>
</comment>
<dbReference type="Proteomes" id="UP000664317">
    <property type="component" value="Unassembled WGS sequence"/>
</dbReference>
<keyword evidence="3" id="KW-1185">Reference proteome</keyword>
<keyword evidence="1" id="KW-0472">Membrane</keyword>
<reference evidence="2 3" key="1">
    <citation type="submission" date="2021-03" db="EMBL/GenBank/DDBJ databases">
        <title>novel species isolated from a fishpond in China.</title>
        <authorList>
            <person name="Lu H."/>
            <person name="Cai Z."/>
        </authorList>
    </citation>
    <scope>NUCLEOTIDE SEQUENCE [LARGE SCALE GENOMIC DNA]</scope>
    <source>
        <strain evidence="2 3">H41</strain>
    </source>
</reference>
<organism evidence="2 3">
    <name type="scientific">Algoriphagus oliviformis</name>
    <dbReference type="NCBI Taxonomy" id="2811231"/>
    <lineage>
        <taxon>Bacteria</taxon>
        <taxon>Pseudomonadati</taxon>
        <taxon>Bacteroidota</taxon>
        <taxon>Cytophagia</taxon>
        <taxon>Cytophagales</taxon>
        <taxon>Cyclobacteriaceae</taxon>
        <taxon>Algoriphagus</taxon>
    </lineage>
</organism>